<dbReference type="InterPro" id="IPR001932">
    <property type="entry name" value="PPM-type_phosphatase-like_dom"/>
</dbReference>
<feature type="domain" description="PPM-type phosphatase" evidence="2">
    <location>
        <begin position="359"/>
        <end position="579"/>
    </location>
</feature>
<dbReference type="CDD" id="cd16936">
    <property type="entry name" value="HATPase_RsbW-like"/>
    <property type="match status" value="1"/>
</dbReference>
<sequence length="719" mass="75937">MDTPVGPDDPGPAALSGEWAQGAALLRALFGQHEIGISVRDADLRLRRTNITPGMFGVPAARPGDRFDDVVWARDAAEAEAVLTEVLRTGVPVVSRLHRWRSGEVPPRERTVSVSAFRLLDARGEPAGVATLVEDVTEQERVRGQRELLHSAAERIGFSLDVRSSAQALADVVGEISDLVTVDLTRSVLTGDPLTTVVRGQASLFRAAVAAKAGWPERMPGVGGTFPLLPDSPQVRQLLGGRPLVETGQEIFQALGDDEELIGLLVPEGAHSLVASPLFARGLMLGVVTGWRTSQSPAYAADEVQLIGDIGSRAALGIDNARRYAYEHRTALVLQQQLLPRAVTDSTAAHTVGVYSPAEGGGRGAGRRDRAAGVGGDWFDAIALPSLRVAFVVGDVVGHGLPAAAAMGRLRTAVQNFATLELEPAEVLAHMEDLVQRLAAETPATDSDTTGATCMFAVYDPATGECTFASAGQPAPVFIRPDGSAEQLDIPPGPPLGTGWTAFQSFTVPLEPDGVLALFTDGLFELESCPAEAAAGQVKERLAGLYRAERSLERIGDALLAAVDRAKPRDDIAVLLARPRSVDPDAIASWEFPAGAGSAADARTRVTGQLADWGLADLAFSTELVVSELVTNAVRYAGDPIGVRLIRDEVLICEVSDPSNTQPRLARADSMDEGGRGLFIVAQCSSRWGARYASRGKTIWTEQPLPAQDSRARAGTGGG</sequence>
<dbReference type="InterPro" id="IPR013656">
    <property type="entry name" value="PAS_4"/>
</dbReference>
<evidence type="ECO:0000313" key="4">
    <source>
        <dbReference type="Proteomes" id="UP000734511"/>
    </source>
</evidence>
<dbReference type="Gene3D" id="3.60.40.10">
    <property type="entry name" value="PPM-type phosphatase domain"/>
    <property type="match status" value="1"/>
</dbReference>
<dbReference type="InterPro" id="IPR029016">
    <property type="entry name" value="GAF-like_dom_sf"/>
</dbReference>
<dbReference type="SUPFAM" id="SSF55781">
    <property type="entry name" value="GAF domain-like"/>
    <property type="match status" value="1"/>
</dbReference>
<dbReference type="Proteomes" id="UP000734511">
    <property type="component" value="Unassembled WGS sequence"/>
</dbReference>
<dbReference type="SUPFAM" id="SSF81606">
    <property type="entry name" value="PP2C-like"/>
    <property type="match status" value="1"/>
</dbReference>
<keyword evidence="4" id="KW-1185">Reference proteome</keyword>
<dbReference type="InterPro" id="IPR052016">
    <property type="entry name" value="Bact_Sigma-Reg"/>
</dbReference>
<dbReference type="PANTHER" id="PTHR43156:SF2">
    <property type="entry name" value="STAGE II SPORULATION PROTEIN E"/>
    <property type="match status" value="1"/>
</dbReference>
<dbReference type="Pfam" id="PF07228">
    <property type="entry name" value="SpoIIE"/>
    <property type="match status" value="1"/>
</dbReference>
<name>A0ABX0ZPK4_9ACTN</name>
<comment type="caution">
    <text evidence="3">The sequence shown here is derived from an EMBL/GenBank/DDBJ whole genome shotgun (WGS) entry which is preliminary data.</text>
</comment>
<evidence type="ECO:0000259" key="2">
    <source>
        <dbReference type="SMART" id="SM00331"/>
    </source>
</evidence>
<keyword evidence="1" id="KW-0378">Hydrolase</keyword>
<dbReference type="Pfam" id="PF08448">
    <property type="entry name" value="PAS_4"/>
    <property type="match status" value="1"/>
</dbReference>
<dbReference type="InterPro" id="IPR035965">
    <property type="entry name" value="PAS-like_dom_sf"/>
</dbReference>
<dbReference type="RefSeq" id="WP_167982397.1">
    <property type="nucleotide sequence ID" value="NZ_JAATEJ010000005.1"/>
</dbReference>
<dbReference type="Gene3D" id="3.30.565.10">
    <property type="entry name" value="Histidine kinase-like ATPase, C-terminal domain"/>
    <property type="match status" value="1"/>
</dbReference>
<protein>
    <submittedName>
        <fullName evidence="3">SpoIIE family protein phosphatase</fullName>
    </submittedName>
</protein>
<proteinExistence type="predicted"/>
<organism evidence="3 4">
    <name type="scientific">Actinacidiphila epipremni</name>
    <dbReference type="NCBI Taxonomy" id="2053013"/>
    <lineage>
        <taxon>Bacteria</taxon>
        <taxon>Bacillati</taxon>
        <taxon>Actinomycetota</taxon>
        <taxon>Actinomycetes</taxon>
        <taxon>Kitasatosporales</taxon>
        <taxon>Streptomycetaceae</taxon>
        <taxon>Actinacidiphila</taxon>
    </lineage>
</organism>
<reference evidence="3 4" key="1">
    <citation type="submission" date="2020-03" db="EMBL/GenBank/DDBJ databases">
        <title>WGS of actinomycetes isolated from Thailand.</title>
        <authorList>
            <person name="Thawai C."/>
        </authorList>
    </citation>
    <scope>NUCLEOTIDE SEQUENCE [LARGE SCALE GENOMIC DNA]</scope>
    <source>
        <strain evidence="3 4">PRB2-1</strain>
    </source>
</reference>
<dbReference type="SUPFAM" id="SSF55874">
    <property type="entry name" value="ATPase domain of HSP90 chaperone/DNA topoisomerase II/histidine kinase"/>
    <property type="match status" value="1"/>
</dbReference>
<gene>
    <name evidence="3" type="ORF">HCN08_08935</name>
</gene>
<accession>A0ABX0ZPK4</accession>
<dbReference type="Gene3D" id="3.30.450.20">
    <property type="entry name" value="PAS domain"/>
    <property type="match status" value="1"/>
</dbReference>
<dbReference type="Gene3D" id="3.30.450.40">
    <property type="match status" value="1"/>
</dbReference>
<dbReference type="InterPro" id="IPR003594">
    <property type="entry name" value="HATPase_dom"/>
</dbReference>
<evidence type="ECO:0000256" key="1">
    <source>
        <dbReference type="ARBA" id="ARBA00022801"/>
    </source>
</evidence>
<dbReference type="PANTHER" id="PTHR43156">
    <property type="entry name" value="STAGE II SPORULATION PROTEIN E-RELATED"/>
    <property type="match status" value="1"/>
</dbReference>
<dbReference type="InterPro" id="IPR036890">
    <property type="entry name" value="HATPase_C_sf"/>
</dbReference>
<dbReference type="SUPFAM" id="SSF55785">
    <property type="entry name" value="PYP-like sensor domain (PAS domain)"/>
    <property type="match status" value="1"/>
</dbReference>
<evidence type="ECO:0000313" key="3">
    <source>
        <dbReference type="EMBL" id="NJP43523.1"/>
    </source>
</evidence>
<dbReference type="EMBL" id="JAATEJ010000005">
    <property type="protein sequence ID" value="NJP43523.1"/>
    <property type="molecule type" value="Genomic_DNA"/>
</dbReference>
<dbReference type="SMART" id="SM00331">
    <property type="entry name" value="PP2C_SIG"/>
    <property type="match status" value="1"/>
</dbReference>
<dbReference type="InterPro" id="IPR036457">
    <property type="entry name" value="PPM-type-like_dom_sf"/>
</dbReference>
<dbReference type="Pfam" id="PF13581">
    <property type="entry name" value="HATPase_c_2"/>
    <property type="match status" value="1"/>
</dbReference>